<feature type="transmembrane region" description="Helical" evidence="5">
    <location>
        <begin position="6"/>
        <end position="24"/>
    </location>
</feature>
<sequence>MLVATVVLLIAGVLVVSLAGKLRSRASLRAFADGLGDLRVIPGRLARPVAGVAVAAEAVTLGLLLWPGTTAAGMAAAALLFGGFTTALVIAVRRGSRAGCQCFGASSAPVAWRHVARSGCLGAAALAGLVAQLAVAAPPFSGAGGPQLVAAAGMATLGVGVLVWLDELAWLFGTTTPAR</sequence>
<name>A0A2T0K2G0_9ACTN</name>
<keyword evidence="4 5" id="KW-0472">Membrane</keyword>
<organism evidence="7 8">
    <name type="scientific">Actinoplanes italicus</name>
    <dbReference type="NCBI Taxonomy" id="113567"/>
    <lineage>
        <taxon>Bacteria</taxon>
        <taxon>Bacillati</taxon>
        <taxon>Actinomycetota</taxon>
        <taxon>Actinomycetes</taxon>
        <taxon>Micromonosporales</taxon>
        <taxon>Micromonosporaceae</taxon>
        <taxon>Actinoplanes</taxon>
    </lineage>
</organism>
<feature type="domain" description="Methylamine utilisation protein MauE" evidence="6">
    <location>
        <begin position="2"/>
        <end position="129"/>
    </location>
</feature>
<evidence type="ECO:0000259" key="6">
    <source>
        <dbReference type="Pfam" id="PF07291"/>
    </source>
</evidence>
<feature type="transmembrane region" description="Helical" evidence="5">
    <location>
        <begin position="72"/>
        <end position="93"/>
    </location>
</feature>
<dbReference type="GO" id="GO:0016020">
    <property type="term" value="C:membrane"/>
    <property type="evidence" value="ECO:0007669"/>
    <property type="project" value="UniProtKB-SubCell"/>
</dbReference>
<keyword evidence="8" id="KW-1185">Reference proteome</keyword>
<dbReference type="Proteomes" id="UP000239415">
    <property type="component" value="Unassembled WGS sequence"/>
</dbReference>
<reference evidence="7 8" key="1">
    <citation type="submission" date="2018-03" db="EMBL/GenBank/DDBJ databases">
        <title>Genomic Encyclopedia of Archaeal and Bacterial Type Strains, Phase II (KMG-II): from individual species to whole genera.</title>
        <authorList>
            <person name="Goeker M."/>
        </authorList>
    </citation>
    <scope>NUCLEOTIDE SEQUENCE [LARGE SCALE GENOMIC DNA]</scope>
    <source>
        <strain evidence="7 8">DSM 43146</strain>
    </source>
</reference>
<dbReference type="Pfam" id="PF07291">
    <property type="entry name" value="MauE"/>
    <property type="match status" value="1"/>
</dbReference>
<evidence type="ECO:0000256" key="3">
    <source>
        <dbReference type="ARBA" id="ARBA00022989"/>
    </source>
</evidence>
<protein>
    <submittedName>
        <fullName evidence="7">Methylamine utilization protein MauE</fullName>
    </submittedName>
</protein>
<evidence type="ECO:0000256" key="1">
    <source>
        <dbReference type="ARBA" id="ARBA00004141"/>
    </source>
</evidence>
<feature type="transmembrane region" description="Helical" evidence="5">
    <location>
        <begin position="114"/>
        <end position="135"/>
    </location>
</feature>
<keyword evidence="3 5" id="KW-1133">Transmembrane helix</keyword>
<dbReference type="InterPro" id="IPR009908">
    <property type="entry name" value="Methylamine_util_MauE"/>
</dbReference>
<dbReference type="AlphaFoldDB" id="A0A2T0K2G0"/>
<keyword evidence="2 5" id="KW-0812">Transmembrane</keyword>
<feature type="transmembrane region" description="Helical" evidence="5">
    <location>
        <begin position="45"/>
        <end position="66"/>
    </location>
</feature>
<evidence type="ECO:0000256" key="4">
    <source>
        <dbReference type="ARBA" id="ARBA00023136"/>
    </source>
</evidence>
<evidence type="ECO:0000256" key="2">
    <source>
        <dbReference type="ARBA" id="ARBA00022692"/>
    </source>
</evidence>
<feature type="transmembrane region" description="Helical" evidence="5">
    <location>
        <begin position="147"/>
        <end position="165"/>
    </location>
</feature>
<dbReference type="EMBL" id="PVMZ01000017">
    <property type="protein sequence ID" value="PRX17017.1"/>
    <property type="molecule type" value="Genomic_DNA"/>
</dbReference>
<comment type="caution">
    <text evidence="7">The sequence shown here is derived from an EMBL/GenBank/DDBJ whole genome shotgun (WGS) entry which is preliminary data.</text>
</comment>
<gene>
    <name evidence="7" type="ORF">CLV67_11774</name>
</gene>
<evidence type="ECO:0000313" key="7">
    <source>
        <dbReference type="EMBL" id="PRX17017.1"/>
    </source>
</evidence>
<proteinExistence type="predicted"/>
<evidence type="ECO:0000256" key="5">
    <source>
        <dbReference type="SAM" id="Phobius"/>
    </source>
</evidence>
<dbReference type="GO" id="GO:0030416">
    <property type="term" value="P:methylamine metabolic process"/>
    <property type="evidence" value="ECO:0007669"/>
    <property type="project" value="InterPro"/>
</dbReference>
<evidence type="ECO:0000313" key="8">
    <source>
        <dbReference type="Proteomes" id="UP000239415"/>
    </source>
</evidence>
<dbReference type="UniPathway" id="UPA00895"/>
<comment type="subcellular location">
    <subcellularLocation>
        <location evidence="1">Membrane</location>
        <topology evidence="1">Multi-pass membrane protein</topology>
    </subcellularLocation>
</comment>
<accession>A0A2T0K2G0</accession>